<accession>A0A518B0E2</accession>
<evidence type="ECO:0000313" key="1">
    <source>
        <dbReference type="EMBL" id="QDU60435.1"/>
    </source>
</evidence>
<sequence length="116" mass="12610">MLAGLLDHLADAKARTYFQVAPNTATFPFCVVMGPISSTDRRGMGSFINGTLEVHITDRVEQADDQDAAIEFTNSVGGVLKDIWDESLSPGRLLLSSTDQSIGFVRSDLNEANDLY</sequence>
<dbReference type="EMBL" id="CP036279">
    <property type="protein sequence ID" value="QDU60435.1"/>
    <property type="molecule type" value="Genomic_DNA"/>
</dbReference>
<dbReference type="RefSeq" id="WP_145256251.1">
    <property type="nucleotide sequence ID" value="NZ_CP036279.1"/>
</dbReference>
<dbReference type="AlphaFoldDB" id="A0A518B0E2"/>
<evidence type="ECO:0000313" key="2">
    <source>
        <dbReference type="Proteomes" id="UP000317093"/>
    </source>
</evidence>
<gene>
    <name evidence="1" type="ORF">Pan216_12740</name>
</gene>
<protein>
    <submittedName>
        <fullName evidence="1">Uncharacterized protein</fullName>
    </submittedName>
</protein>
<reference evidence="1 2" key="1">
    <citation type="submission" date="2019-02" db="EMBL/GenBank/DDBJ databases">
        <title>Deep-cultivation of Planctomycetes and their phenomic and genomic characterization uncovers novel biology.</title>
        <authorList>
            <person name="Wiegand S."/>
            <person name="Jogler M."/>
            <person name="Boedeker C."/>
            <person name="Pinto D."/>
            <person name="Vollmers J."/>
            <person name="Rivas-Marin E."/>
            <person name="Kohn T."/>
            <person name="Peeters S.H."/>
            <person name="Heuer A."/>
            <person name="Rast P."/>
            <person name="Oberbeckmann S."/>
            <person name="Bunk B."/>
            <person name="Jeske O."/>
            <person name="Meyerdierks A."/>
            <person name="Storesund J.E."/>
            <person name="Kallscheuer N."/>
            <person name="Luecker S."/>
            <person name="Lage O.M."/>
            <person name="Pohl T."/>
            <person name="Merkel B.J."/>
            <person name="Hornburger P."/>
            <person name="Mueller R.-W."/>
            <person name="Bruemmer F."/>
            <person name="Labrenz M."/>
            <person name="Spormann A.M."/>
            <person name="Op den Camp H."/>
            <person name="Overmann J."/>
            <person name="Amann R."/>
            <person name="Jetten M.S.M."/>
            <person name="Mascher T."/>
            <person name="Medema M.H."/>
            <person name="Devos D.P."/>
            <person name="Kaster A.-K."/>
            <person name="Ovreas L."/>
            <person name="Rohde M."/>
            <person name="Galperin M.Y."/>
            <person name="Jogler C."/>
        </authorList>
    </citation>
    <scope>NUCLEOTIDE SEQUENCE [LARGE SCALE GENOMIC DNA]</scope>
    <source>
        <strain evidence="1 2">Pan216</strain>
    </source>
</reference>
<dbReference type="KEGG" id="knv:Pan216_12740"/>
<organism evidence="1 2">
    <name type="scientific">Kolteria novifilia</name>
    <dbReference type="NCBI Taxonomy" id="2527975"/>
    <lineage>
        <taxon>Bacteria</taxon>
        <taxon>Pseudomonadati</taxon>
        <taxon>Planctomycetota</taxon>
        <taxon>Planctomycetia</taxon>
        <taxon>Kolteriales</taxon>
        <taxon>Kolteriaceae</taxon>
        <taxon>Kolteria</taxon>
    </lineage>
</organism>
<name>A0A518B0E2_9BACT</name>
<keyword evidence="2" id="KW-1185">Reference proteome</keyword>
<proteinExistence type="predicted"/>
<dbReference type="Proteomes" id="UP000317093">
    <property type="component" value="Chromosome"/>
</dbReference>